<evidence type="ECO:0000256" key="5">
    <source>
        <dbReference type="ARBA" id="ARBA00032024"/>
    </source>
</evidence>
<dbReference type="InterPro" id="IPR003710">
    <property type="entry name" value="ApbA"/>
</dbReference>
<comment type="similarity">
    <text evidence="1">Belongs to the ketopantoate reductase family.</text>
</comment>
<dbReference type="PANTHER" id="PTHR43765:SF2">
    <property type="entry name" value="2-DEHYDROPANTOATE 2-REDUCTASE"/>
    <property type="match status" value="1"/>
</dbReference>
<dbReference type="Pfam" id="PF08546">
    <property type="entry name" value="ApbA_C"/>
    <property type="match status" value="1"/>
</dbReference>
<protein>
    <recommendedName>
        <fullName evidence="2">2-dehydropantoate 2-reductase</fullName>
        <ecNumber evidence="2">1.1.1.169</ecNumber>
    </recommendedName>
    <alternativeName>
        <fullName evidence="5">Ketopantoate reductase</fullName>
    </alternativeName>
</protein>
<dbReference type="SUPFAM" id="SSF48179">
    <property type="entry name" value="6-phosphogluconate dehydrogenase C-terminal domain-like"/>
    <property type="match status" value="1"/>
</dbReference>
<dbReference type="Gene3D" id="3.40.50.720">
    <property type="entry name" value="NAD(P)-binding Rossmann-like Domain"/>
    <property type="match status" value="1"/>
</dbReference>
<evidence type="ECO:0000256" key="3">
    <source>
        <dbReference type="ARBA" id="ARBA00022857"/>
    </source>
</evidence>
<evidence type="ECO:0000256" key="6">
    <source>
        <dbReference type="SAM" id="MobiDB-lite"/>
    </source>
</evidence>
<dbReference type="Pfam" id="PF02558">
    <property type="entry name" value="ApbA"/>
    <property type="match status" value="1"/>
</dbReference>
<dbReference type="InterPro" id="IPR013328">
    <property type="entry name" value="6PGD_dom2"/>
</dbReference>
<feature type="region of interest" description="Disordered" evidence="6">
    <location>
        <begin position="334"/>
        <end position="384"/>
    </location>
</feature>
<dbReference type="EMBL" id="CDMZ01002996">
    <property type="protein sequence ID" value="CEM44710.1"/>
    <property type="molecule type" value="Genomic_DNA"/>
</dbReference>
<dbReference type="PANTHER" id="PTHR43765">
    <property type="entry name" value="2-DEHYDROPANTOATE 2-REDUCTASE-RELATED"/>
    <property type="match status" value="1"/>
</dbReference>
<feature type="domain" description="Ketopantoate reductase C-terminal" evidence="8">
    <location>
        <begin position="187"/>
        <end position="325"/>
    </location>
</feature>
<dbReference type="Gene3D" id="1.10.1040.10">
    <property type="entry name" value="N-(1-d-carboxylethyl)-l-norvaline Dehydrogenase, domain 2"/>
    <property type="match status" value="1"/>
</dbReference>
<dbReference type="NCBIfam" id="TIGR00745">
    <property type="entry name" value="apbA_panE"/>
    <property type="match status" value="1"/>
</dbReference>
<gene>
    <name evidence="9" type="ORF">Cvel_28537</name>
</gene>
<accession>A0A0G4HKB3</accession>
<evidence type="ECO:0000313" key="9">
    <source>
        <dbReference type="EMBL" id="CEM44710.1"/>
    </source>
</evidence>
<evidence type="ECO:0000259" key="8">
    <source>
        <dbReference type="Pfam" id="PF08546"/>
    </source>
</evidence>
<keyword evidence="3" id="KW-0521">NADP</keyword>
<feature type="domain" description="Ketopantoate reductase N-terminal" evidence="7">
    <location>
        <begin position="10"/>
        <end position="156"/>
    </location>
</feature>
<name>A0A0G4HKB3_9ALVE</name>
<evidence type="ECO:0000256" key="4">
    <source>
        <dbReference type="ARBA" id="ARBA00023002"/>
    </source>
</evidence>
<dbReference type="VEuPathDB" id="CryptoDB:Cvel_28537"/>
<dbReference type="InterPro" id="IPR013752">
    <property type="entry name" value="KPA_reductase"/>
</dbReference>
<dbReference type="InterPro" id="IPR008927">
    <property type="entry name" value="6-PGluconate_DH-like_C_sf"/>
</dbReference>
<evidence type="ECO:0000259" key="7">
    <source>
        <dbReference type="Pfam" id="PF02558"/>
    </source>
</evidence>
<organism evidence="9">
    <name type="scientific">Chromera velia CCMP2878</name>
    <dbReference type="NCBI Taxonomy" id="1169474"/>
    <lineage>
        <taxon>Eukaryota</taxon>
        <taxon>Sar</taxon>
        <taxon>Alveolata</taxon>
        <taxon>Colpodellida</taxon>
        <taxon>Chromeraceae</taxon>
        <taxon>Chromera</taxon>
    </lineage>
</organism>
<keyword evidence="4" id="KW-0560">Oxidoreductase</keyword>
<dbReference type="SUPFAM" id="SSF51735">
    <property type="entry name" value="NAD(P)-binding Rossmann-fold domains"/>
    <property type="match status" value="1"/>
</dbReference>
<dbReference type="InterPro" id="IPR036291">
    <property type="entry name" value="NAD(P)-bd_dom_sf"/>
</dbReference>
<dbReference type="GO" id="GO:0015940">
    <property type="term" value="P:pantothenate biosynthetic process"/>
    <property type="evidence" value="ECO:0007669"/>
    <property type="project" value="InterPro"/>
</dbReference>
<proteinExistence type="inferred from homology"/>
<evidence type="ECO:0000256" key="2">
    <source>
        <dbReference type="ARBA" id="ARBA00013014"/>
    </source>
</evidence>
<sequence length="398" mass="42640">MSTQPGKVKVCVVGAGNVGCYIGGRLVSGGHEVTLVGRRRLVEGVASRGLRVTSFDNEEVVHISVDSVRVVESIPRGEAFDAVFVTTKCAAVMSDGFLENLGESVSRETAIVMVQNGVRSLDFTREKLPSHRIVGSVFSCNVQEIEDFHFHRGMKGGLFCEEGLPENVFEALISSRLSVERHPPAVFRSMMWGKFVVNMNNSVNALSGLPLRDQVSNPTLRKCVALCMEEAIRVAKAGGEAMKGLYLLPVDWFPSLFRLPNFIFLPIAGKLLAIDGKARSSMWDDLARGRPTEVEFLNGEVVRLGETLSVSTPVNAEMLRLVREAEQKGLGALRGQKPLSGASAGGPPAAACAGGGNGSPVSGEEKTETGESSSESPEGIPAETLLWLLTEAQNAVKD</sequence>
<evidence type="ECO:0000256" key="1">
    <source>
        <dbReference type="ARBA" id="ARBA00007870"/>
    </source>
</evidence>
<dbReference type="InterPro" id="IPR050838">
    <property type="entry name" value="Ketopantoate_reductase"/>
</dbReference>
<dbReference type="GO" id="GO:0008677">
    <property type="term" value="F:2-dehydropantoate 2-reductase activity"/>
    <property type="evidence" value="ECO:0007669"/>
    <property type="project" value="UniProtKB-EC"/>
</dbReference>
<feature type="compositionally biased region" description="Low complexity" evidence="6">
    <location>
        <begin position="340"/>
        <end position="352"/>
    </location>
</feature>
<reference evidence="9" key="1">
    <citation type="submission" date="2014-11" db="EMBL/GenBank/DDBJ databases">
        <authorList>
            <person name="Otto D Thomas"/>
            <person name="Naeem Raeece"/>
        </authorList>
    </citation>
    <scope>NUCLEOTIDE SEQUENCE</scope>
</reference>
<dbReference type="GO" id="GO:0005737">
    <property type="term" value="C:cytoplasm"/>
    <property type="evidence" value="ECO:0007669"/>
    <property type="project" value="TreeGrafter"/>
</dbReference>
<dbReference type="AlphaFoldDB" id="A0A0G4HKB3"/>
<dbReference type="InterPro" id="IPR013332">
    <property type="entry name" value="KPR_N"/>
</dbReference>
<dbReference type="EC" id="1.1.1.169" evidence="2"/>
<dbReference type="GO" id="GO:0050661">
    <property type="term" value="F:NADP binding"/>
    <property type="evidence" value="ECO:0007669"/>
    <property type="project" value="TreeGrafter"/>
</dbReference>